<name>X1QR78_9ZZZZ</name>
<dbReference type="EMBL" id="BARV01039466">
    <property type="protein sequence ID" value="GAI57306.1"/>
    <property type="molecule type" value="Genomic_DNA"/>
</dbReference>
<proteinExistence type="predicted"/>
<gene>
    <name evidence="1" type="ORF">S06H3_60489</name>
</gene>
<sequence length="116" mass="13768">ELWEWYVEMGVALTEWWEWARDALSEIVADVYAWLTRSLGAAWDFLVWFWGDPGSALASLLSPWWAKLVTFTTDCLDFWYNLWGSYAEDLAEFLADPLDFLWDHGEAWLNRRLEQP</sequence>
<accession>X1QR78</accession>
<comment type="caution">
    <text evidence="1">The sequence shown here is derived from an EMBL/GenBank/DDBJ whole genome shotgun (WGS) entry which is preliminary data.</text>
</comment>
<protein>
    <submittedName>
        <fullName evidence="1">Uncharacterized protein</fullName>
    </submittedName>
</protein>
<feature type="non-terminal residue" evidence="1">
    <location>
        <position position="1"/>
    </location>
</feature>
<evidence type="ECO:0000313" key="1">
    <source>
        <dbReference type="EMBL" id="GAI57306.1"/>
    </source>
</evidence>
<reference evidence="1" key="1">
    <citation type="journal article" date="2014" name="Front. Microbiol.">
        <title>High frequency of phylogenetically diverse reductive dehalogenase-homologous genes in deep subseafloor sedimentary metagenomes.</title>
        <authorList>
            <person name="Kawai M."/>
            <person name="Futagami T."/>
            <person name="Toyoda A."/>
            <person name="Takaki Y."/>
            <person name="Nishi S."/>
            <person name="Hori S."/>
            <person name="Arai W."/>
            <person name="Tsubouchi T."/>
            <person name="Morono Y."/>
            <person name="Uchiyama I."/>
            <person name="Ito T."/>
            <person name="Fujiyama A."/>
            <person name="Inagaki F."/>
            <person name="Takami H."/>
        </authorList>
    </citation>
    <scope>NUCLEOTIDE SEQUENCE</scope>
    <source>
        <strain evidence="1">Expedition CK06-06</strain>
    </source>
</reference>
<organism evidence="1">
    <name type="scientific">marine sediment metagenome</name>
    <dbReference type="NCBI Taxonomy" id="412755"/>
    <lineage>
        <taxon>unclassified sequences</taxon>
        <taxon>metagenomes</taxon>
        <taxon>ecological metagenomes</taxon>
    </lineage>
</organism>
<dbReference type="AlphaFoldDB" id="X1QR78"/>